<dbReference type="Pfam" id="PF00117">
    <property type="entry name" value="GATase"/>
    <property type="match status" value="1"/>
</dbReference>
<keyword evidence="2" id="KW-0315">Glutamine amidotransferase</keyword>
<keyword evidence="3" id="KW-1185">Reference proteome</keyword>
<dbReference type="OrthoDB" id="9813383at2"/>
<gene>
    <name evidence="2" type="ORF">F7Q92_14505</name>
</gene>
<organism evidence="2 3">
    <name type="scientific">Ideonella dechloratans</name>
    <dbReference type="NCBI Taxonomy" id="36863"/>
    <lineage>
        <taxon>Bacteria</taxon>
        <taxon>Pseudomonadati</taxon>
        <taxon>Pseudomonadota</taxon>
        <taxon>Betaproteobacteria</taxon>
        <taxon>Burkholderiales</taxon>
        <taxon>Sphaerotilaceae</taxon>
        <taxon>Ideonella</taxon>
    </lineage>
</organism>
<dbReference type="PANTHER" id="PTHR42695:SF5">
    <property type="entry name" value="GLUTAMINE AMIDOTRANSFERASE YLR126C-RELATED"/>
    <property type="match status" value="1"/>
</dbReference>
<sequence>MPSAAPRVLILQPLASDGPAFLAHWLQQRSQAFTLCQVAEGHTVPTEARDWDAIAMLGGTMSVNDELPFLRRAEALMRDAIGRGVPIVGHCLGGQMLARALGAPTTDNPVPEIGWSRVETTADPLAAAWLGERAALPAYQWHFQTFALPAGATLLARNAACAHQAFAFGPHLGMQFHIEVDAEKLDRWCAEAPADGHPLRAHAGVQGEAAMRADTARWLADSQATAARIYGRWLALAAERMARVA</sequence>
<name>A0A643F9F4_IDEDE</name>
<dbReference type="SUPFAM" id="SSF52317">
    <property type="entry name" value="Class I glutamine amidotransferase-like"/>
    <property type="match status" value="1"/>
</dbReference>
<dbReference type="RefSeq" id="WP_151124844.1">
    <property type="nucleotide sequence ID" value="NZ_CP088081.1"/>
</dbReference>
<dbReference type="InterPro" id="IPR017926">
    <property type="entry name" value="GATASE"/>
</dbReference>
<dbReference type="CDD" id="cd01741">
    <property type="entry name" value="GATase1_1"/>
    <property type="match status" value="1"/>
</dbReference>
<dbReference type="Gene3D" id="3.40.50.880">
    <property type="match status" value="1"/>
</dbReference>
<dbReference type="PROSITE" id="PS51273">
    <property type="entry name" value="GATASE_TYPE_1"/>
    <property type="match status" value="1"/>
</dbReference>
<keyword evidence="2" id="KW-0808">Transferase</keyword>
<dbReference type="InterPro" id="IPR029062">
    <property type="entry name" value="Class_I_gatase-like"/>
</dbReference>
<dbReference type="AlphaFoldDB" id="A0A643F9F4"/>
<dbReference type="GO" id="GO:0005829">
    <property type="term" value="C:cytosol"/>
    <property type="evidence" value="ECO:0007669"/>
    <property type="project" value="TreeGrafter"/>
</dbReference>
<dbReference type="PANTHER" id="PTHR42695">
    <property type="entry name" value="GLUTAMINE AMIDOTRANSFERASE YLR126C-RELATED"/>
    <property type="match status" value="1"/>
</dbReference>
<feature type="domain" description="Glutamine amidotransferase" evidence="1">
    <location>
        <begin position="47"/>
        <end position="183"/>
    </location>
</feature>
<evidence type="ECO:0000313" key="3">
    <source>
        <dbReference type="Proteomes" id="UP000430120"/>
    </source>
</evidence>
<dbReference type="GO" id="GO:0016740">
    <property type="term" value="F:transferase activity"/>
    <property type="evidence" value="ECO:0007669"/>
    <property type="project" value="UniProtKB-KW"/>
</dbReference>
<reference evidence="2 3" key="1">
    <citation type="submission" date="2019-09" db="EMBL/GenBank/DDBJ databases">
        <title>Draft genome sequences of 48 bacterial type strains from the CCUG.</title>
        <authorList>
            <person name="Tunovic T."/>
            <person name="Pineiro-Iglesias B."/>
            <person name="Unosson C."/>
            <person name="Inganas E."/>
            <person name="Ohlen M."/>
            <person name="Cardew S."/>
            <person name="Jensie-Markopoulos S."/>
            <person name="Salva-Serra F."/>
            <person name="Jaen-Luchoro D."/>
            <person name="Karlsson R."/>
            <person name="Svensson-Stadler L."/>
            <person name="Chun J."/>
            <person name="Moore E."/>
        </authorList>
    </citation>
    <scope>NUCLEOTIDE SEQUENCE [LARGE SCALE GENOMIC DNA]</scope>
    <source>
        <strain evidence="2 3">CCUG 30977</strain>
    </source>
</reference>
<evidence type="ECO:0000259" key="1">
    <source>
        <dbReference type="Pfam" id="PF00117"/>
    </source>
</evidence>
<dbReference type="EMBL" id="VZPB01000036">
    <property type="protein sequence ID" value="KAB0579727.1"/>
    <property type="molecule type" value="Genomic_DNA"/>
</dbReference>
<proteinExistence type="predicted"/>
<protein>
    <submittedName>
        <fullName evidence="2">Type 1 glutamine amidotransferase</fullName>
    </submittedName>
</protein>
<evidence type="ECO:0000313" key="2">
    <source>
        <dbReference type="EMBL" id="KAB0579727.1"/>
    </source>
</evidence>
<accession>A0A643F9F4</accession>
<dbReference type="Proteomes" id="UP000430120">
    <property type="component" value="Unassembled WGS sequence"/>
</dbReference>
<comment type="caution">
    <text evidence="2">The sequence shown here is derived from an EMBL/GenBank/DDBJ whole genome shotgun (WGS) entry which is preliminary data.</text>
</comment>
<dbReference type="InterPro" id="IPR044992">
    <property type="entry name" value="ChyE-like"/>
</dbReference>